<sequence length="137" mass="15290">MERAWMAQLKPRSTHQRREKVDGSSLSSVHIIISIMSLHPKHNTKRPIEARRPKAGFALLFVRLRECNIASGAGRFLKKVEDETAAGQGVVDERCPGLVTQTLLLLTQFPTLAAGNEYLKYWLPISQLISRTLVGGI</sequence>
<protein>
    <submittedName>
        <fullName evidence="2">Uncharacterized protein</fullName>
    </submittedName>
</protein>
<dbReference type="Proteomes" id="UP000626109">
    <property type="component" value="Unassembled WGS sequence"/>
</dbReference>
<comment type="caution">
    <text evidence="2">The sequence shown here is derived from an EMBL/GenBank/DDBJ whole genome shotgun (WGS) entry which is preliminary data.</text>
</comment>
<evidence type="ECO:0000256" key="1">
    <source>
        <dbReference type="SAM" id="MobiDB-lite"/>
    </source>
</evidence>
<dbReference type="AlphaFoldDB" id="A0A813I4K8"/>
<evidence type="ECO:0000313" key="2">
    <source>
        <dbReference type="EMBL" id="CAE8645212.1"/>
    </source>
</evidence>
<reference evidence="2" key="1">
    <citation type="submission" date="2021-02" db="EMBL/GenBank/DDBJ databases">
        <authorList>
            <person name="Dougan E. K."/>
            <person name="Rhodes N."/>
            <person name="Thang M."/>
            <person name="Chan C."/>
        </authorList>
    </citation>
    <scope>NUCLEOTIDE SEQUENCE</scope>
</reference>
<evidence type="ECO:0000313" key="3">
    <source>
        <dbReference type="Proteomes" id="UP000626109"/>
    </source>
</evidence>
<proteinExistence type="predicted"/>
<name>A0A813I4K8_POLGL</name>
<organism evidence="2 3">
    <name type="scientific">Polarella glacialis</name>
    <name type="common">Dinoflagellate</name>
    <dbReference type="NCBI Taxonomy" id="89957"/>
    <lineage>
        <taxon>Eukaryota</taxon>
        <taxon>Sar</taxon>
        <taxon>Alveolata</taxon>
        <taxon>Dinophyceae</taxon>
        <taxon>Suessiales</taxon>
        <taxon>Suessiaceae</taxon>
        <taxon>Polarella</taxon>
    </lineage>
</organism>
<feature type="region of interest" description="Disordered" evidence="1">
    <location>
        <begin position="1"/>
        <end position="20"/>
    </location>
</feature>
<gene>
    <name evidence="2" type="ORF">PGLA2088_LOCUS3715</name>
</gene>
<dbReference type="EMBL" id="CAJNNW010003258">
    <property type="protein sequence ID" value="CAE8645212.1"/>
    <property type="molecule type" value="Genomic_DNA"/>
</dbReference>
<accession>A0A813I4K8</accession>